<name>A0A918XGL8_9GAMM</name>
<dbReference type="EMBL" id="BMYM01000001">
    <property type="protein sequence ID" value="GHD30854.1"/>
    <property type="molecule type" value="Genomic_DNA"/>
</dbReference>
<keyword evidence="1" id="KW-0732">Signal</keyword>
<keyword evidence="5" id="KW-1185">Reference proteome</keyword>
<organism evidence="4 5">
    <name type="scientific">Parahalioglobus pacificus</name>
    <dbReference type="NCBI Taxonomy" id="930806"/>
    <lineage>
        <taxon>Bacteria</taxon>
        <taxon>Pseudomonadati</taxon>
        <taxon>Pseudomonadota</taxon>
        <taxon>Gammaproteobacteria</taxon>
        <taxon>Cellvibrionales</taxon>
        <taxon>Halieaceae</taxon>
        <taxon>Parahalioglobus</taxon>
    </lineage>
</organism>
<dbReference type="GO" id="GO:0008239">
    <property type="term" value="F:dipeptidyl-peptidase activity"/>
    <property type="evidence" value="ECO:0007669"/>
    <property type="project" value="TreeGrafter"/>
</dbReference>
<dbReference type="SUPFAM" id="SSF82171">
    <property type="entry name" value="DPP6 N-terminal domain-like"/>
    <property type="match status" value="1"/>
</dbReference>
<dbReference type="InterPro" id="IPR029058">
    <property type="entry name" value="AB_hydrolase_fold"/>
</dbReference>
<feature type="domain" description="Peptidase S9 prolyl oligopeptidase catalytic" evidence="2">
    <location>
        <begin position="544"/>
        <end position="741"/>
    </location>
</feature>
<gene>
    <name evidence="4" type="primary">dpp4</name>
    <name evidence="4" type="ORF">GCM10007053_13070</name>
</gene>
<feature type="chain" id="PRO_5038033735" evidence="1">
    <location>
        <begin position="18"/>
        <end position="741"/>
    </location>
</feature>
<evidence type="ECO:0000259" key="2">
    <source>
        <dbReference type="Pfam" id="PF00326"/>
    </source>
</evidence>
<dbReference type="InterPro" id="IPR050278">
    <property type="entry name" value="Serine_Prot_S9B/DPPIV"/>
</dbReference>
<dbReference type="InterPro" id="IPR002469">
    <property type="entry name" value="Peptidase_S9B_N"/>
</dbReference>
<dbReference type="GO" id="GO:0008236">
    <property type="term" value="F:serine-type peptidase activity"/>
    <property type="evidence" value="ECO:0007669"/>
    <property type="project" value="InterPro"/>
</dbReference>
<comment type="caution">
    <text evidence="4">The sequence shown here is derived from an EMBL/GenBank/DDBJ whole genome shotgun (WGS) entry which is preliminary data.</text>
</comment>
<dbReference type="SUPFAM" id="SSF53474">
    <property type="entry name" value="alpha/beta-Hydrolases"/>
    <property type="match status" value="1"/>
</dbReference>
<dbReference type="GO" id="GO:0006508">
    <property type="term" value="P:proteolysis"/>
    <property type="evidence" value="ECO:0007669"/>
    <property type="project" value="InterPro"/>
</dbReference>
<dbReference type="RefSeq" id="WP_189476426.1">
    <property type="nucleotide sequence ID" value="NZ_BMYM01000001.1"/>
</dbReference>
<dbReference type="Pfam" id="PF00930">
    <property type="entry name" value="DPPIV_N"/>
    <property type="match status" value="1"/>
</dbReference>
<dbReference type="InterPro" id="IPR001375">
    <property type="entry name" value="Peptidase_S9_cat"/>
</dbReference>
<dbReference type="AlphaFoldDB" id="A0A918XGL8"/>
<dbReference type="Gene3D" id="3.40.50.1820">
    <property type="entry name" value="alpha/beta hydrolase"/>
    <property type="match status" value="1"/>
</dbReference>
<evidence type="ECO:0000256" key="1">
    <source>
        <dbReference type="SAM" id="SignalP"/>
    </source>
</evidence>
<feature type="domain" description="Dipeptidylpeptidase IV N-terminal" evidence="3">
    <location>
        <begin position="118"/>
        <end position="455"/>
    </location>
</feature>
<feature type="signal peptide" evidence="1">
    <location>
        <begin position="1"/>
        <end position="17"/>
    </location>
</feature>
<dbReference type="PANTHER" id="PTHR11731">
    <property type="entry name" value="PROTEASE FAMILY S9B,C DIPEPTIDYL-PEPTIDASE IV-RELATED"/>
    <property type="match status" value="1"/>
</dbReference>
<sequence>MYRFIAGICLLLASAMAVSEALTIERIYGDPDLSGTVPSGLKFAPDGQRVTFLKGKDEDYEVKDLWEYHLPTGQTRMLVDSAALADVDAEMSDEEKARRERLRLSSRGITSYFWSEDGKALLFPLAGDIFYYSLVDNSARQLTDTPTFETDARISPRGNYVSFIREQNLYVLHIETGKETQLTRDGGGLISNGMAEFVAQEEMYRFTGYWWSPDESQIAFTRVDESSVGVITRSEIYADRIEMIEQRYPLTGTDNAAVELGVFAIDGGEPRWVESFGPADSYLTRVRWLPDSQRLSYQWQSRDQQVLRLKVFDTRDESTETVLTETSDTWVNLFGSRSDALQGYYFLGNRDQFLWTSERDGFSHLYLYSTGGELLKQLTRGSWVVDSLVAVDEQAGLAYFTGNREHVRQKQLYRVPLSGDGEVQRVSQRDGWHGITFAADGSAYVDTWSDANTPWQTSVHAADGKRIAWLDENPVDASHPLSPYLKNWITPAFGTLKNAEGTELHYRIYKPATADKPLPAIVYQYGGPGPQVVADTWGGGRTDLYLQYLAQQGYVVFSLDNRGSARRGKAFESALYRRMSDVELADQIAGARFLGDLPEVDAQRIGIFGHSYGGYMTLMAMFRGADVFKAGIAGAPVTLWELYDTHYTERYMGTPQSNPEGYKSASVLEYTDGLEGQLMIYHGMADDNVLFTHSTRLYKALQDEAKVFEMMDYPGKKHSIRGKNTGIHLRRSMSAFFDRHL</sequence>
<dbReference type="Pfam" id="PF00326">
    <property type="entry name" value="Peptidase_S9"/>
    <property type="match status" value="1"/>
</dbReference>
<proteinExistence type="predicted"/>
<evidence type="ECO:0000259" key="3">
    <source>
        <dbReference type="Pfam" id="PF00930"/>
    </source>
</evidence>
<evidence type="ECO:0000313" key="5">
    <source>
        <dbReference type="Proteomes" id="UP000644693"/>
    </source>
</evidence>
<evidence type="ECO:0000313" key="4">
    <source>
        <dbReference type="EMBL" id="GHD30854.1"/>
    </source>
</evidence>
<dbReference type="Proteomes" id="UP000644693">
    <property type="component" value="Unassembled WGS sequence"/>
</dbReference>
<dbReference type="Gene3D" id="2.140.10.30">
    <property type="entry name" value="Dipeptidylpeptidase IV, N-terminal domain"/>
    <property type="match status" value="1"/>
</dbReference>
<reference evidence="4" key="2">
    <citation type="submission" date="2020-09" db="EMBL/GenBank/DDBJ databases">
        <authorList>
            <person name="Sun Q."/>
            <person name="Kim S."/>
        </authorList>
    </citation>
    <scope>NUCLEOTIDE SEQUENCE</scope>
    <source>
        <strain evidence="4">KCTC 23430</strain>
    </source>
</reference>
<protein>
    <submittedName>
        <fullName evidence="4">Peptidase S9</fullName>
    </submittedName>
</protein>
<dbReference type="PANTHER" id="PTHR11731:SF193">
    <property type="entry name" value="DIPEPTIDYL PEPTIDASE 9"/>
    <property type="match status" value="1"/>
</dbReference>
<accession>A0A918XGL8</accession>
<reference evidence="4" key="1">
    <citation type="journal article" date="2014" name="Int. J. Syst. Evol. Microbiol.">
        <title>Complete genome sequence of Corynebacterium casei LMG S-19264T (=DSM 44701T), isolated from a smear-ripened cheese.</title>
        <authorList>
            <consortium name="US DOE Joint Genome Institute (JGI-PGF)"/>
            <person name="Walter F."/>
            <person name="Albersmeier A."/>
            <person name="Kalinowski J."/>
            <person name="Ruckert C."/>
        </authorList>
    </citation>
    <scope>NUCLEOTIDE SEQUENCE</scope>
    <source>
        <strain evidence="4">KCTC 23430</strain>
    </source>
</reference>